<evidence type="ECO:0000256" key="6">
    <source>
        <dbReference type="ARBA" id="ARBA00022475"/>
    </source>
</evidence>
<dbReference type="GO" id="GO:0005886">
    <property type="term" value="C:plasma membrane"/>
    <property type="evidence" value="ECO:0007669"/>
    <property type="project" value="UniProtKB-SubCell"/>
</dbReference>
<dbReference type="Gene3D" id="3.30.420.270">
    <property type="match status" value="1"/>
</dbReference>
<dbReference type="RefSeq" id="WP_094812091.1">
    <property type="nucleotide sequence ID" value="NZ_NEVU01000002.1"/>
</dbReference>
<keyword evidence="16" id="KW-1185">Reference proteome</keyword>
<dbReference type="PANTHER" id="PTHR30558:SF12">
    <property type="entry name" value="BIOPOLYMER TRANSPORT PROTEIN EXBD"/>
    <property type="match status" value="1"/>
</dbReference>
<evidence type="ECO:0000256" key="8">
    <source>
        <dbReference type="ARBA" id="ARBA00022692"/>
    </source>
</evidence>
<evidence type="ECO:0000313" key="15">
    <source>
        <dbReference type="EMBL" id="OZI74441.1"/>
    </source>
</evidence>
<evidence type="ECO:0000256" key="12">
    <source>
        <dbReference type="RuleBase" id="RU003879"/>
    </source>
</evidence>
<dbReference type="Proteomes" id="UP000216429">
    <property type="component" value="Unassembled WGS sequence"/>
</dbReference>
<dbReference type="OrthoDB" id="9798629at2"/>
<keyword evidence="5 12" id="KW-0813">Transport</keyword>
<dbReference type="PANTHER" id="PTHR30558">
    <property type="entry name" value="EXBD MEMBRANE COMPONENT OF PMF-DRIVEN MACROMOLECULE IMPORT SYSTEM"/>
    <property type="match status" value="1"/>
</dbReference>
<gene>
    <name evidence="15" type="ORF">CAL22_08165</name>
</gene>
<keyword evidence="10 14" id="KW-1133">Transmembrane helix</keyword>
<keyword evidence="9 12" id="KW-0653">Protein transport</keyword>
<dbReference type="GO" id="GO:0022857">
    <property type="term" value="F:transmembrane transporter activity"/>
    <property type="evidence" value="ECO:0007669"/>
    <property type="project" value="InterPro"/>
</dbReference>
<evidence type="ECO:0000256" key="9">
    <source>
        <dbReference type="ARBA" id="ARBA00022927"/>
    </source>
</evidence>
<sequence>MAFGSFDNKGSGGHTVSEINMVPLIDVMLVLLVIFIITAPLLAHSIKINMPQVSAEQLQEDPKTIDLAIDASGSIFWDEQPITLEDLPFRFHAVAGDKPQPEIRIRADQNTRYETLAKVMASARRSGMGRIGFVTTPAPAGAAPAPGAAQPAAPGAQPAATGAHPAAHPAAQPAKPAPAKAGAQPAAQPAR</sequence>
<evidence type="ECO:0000256" key="7">
    <source>
        <dbReference type="ARBA" id="ARBA00022519"/>
    </source>
</evidence>
<accession>A0A261VL24</accession>
<comment type="subcellular location">
    <subcellularLocation>
        <location evidence="2">Cell inner membrane</location>
        <topology evidence="2">Single-pass type II membrane protein</topology>
    </subcellularLocation>
    <subcellularLocation>
        <location evidence="12">Cell membrane</location>
        <topology evidence="12">Single-pass type II membrane protein</topology>
    </subcellularLocation>
</comment>
<evidence type="ECO:0000256" key="1">
    <source>
        <dbReference type="ARBA" id="ARBA00003540"/>
    </source>
</evidence>
<evidence type="ECO:0000256" key="14">
    <source>
        <dbReference type="SAM" id="Phobius"/>
    </source>
</evidence>
<proteinExistence type="inferred from homology"/>
<evidence type="ECO:0000256" key="10">
    <source>
        <dbReference type="ARBA" id="ARBA00022989"/>
    </source>
</evidence>
<evidence type="ECO:0000256" key="11">
    <source>
        <dbReference type="ARBA" id="ARBA00023136"/>
    </source>
</evidence>
<name>A0A261VL24_9BORD</name>
<comment type="similarity">
    <text evidence="3 12">Belongs to the ExbD/TolR family.</text>
</comment>
<organism evidence="15 16">
    <name type="scientific">Bordetella genomosp. 12</name>
    <dbReference type="NCBI Taxonomy" id="463035"/>
    <lineage>
        <taxon>Bacteria</taxon>
        <taxon>Pseudomonadati</taxon>
        <taxon>Pseudomonadota</taxon>
        <taxon>Betaproteobacteria</taxon>
        <taxon>Burkholderiales</taxon>
        <taxon>Alcaligenaceae</taxon>
        <taxon>Bordetella</taxon>
    </lineage>
</organism>
<keyword evidence="8 12" id="KW-0812">Transmembrane</keyword>
<evidence type="ECO:0000256" key="4">
    <source>
        <dbReference type="ARBA" id="ARBA00011471"/>
    </source>
</evidence>
<feature type="region of interest" description="Disordered" evidence="13">
    <location>
        <begin position="140"/>
        <end position="191"/>
    </location>
</feature>
<evidence type="ECO:0000256" key="13">
    <source>
        <dbReference type="SAM" id="MobiDB-lite"/>
    </source>
</evidence>
<keyword evidence="7" id="KW-0997">Cell inner membrane</keyword>
<dbReference type="GO" id="GO:0015031">
    <property type="term" value="P:protein transport"/>
    <property type="evidence" value="ECO:0007669"/>
    <property type="project" value="UniProtKB-KW"/>
</dbReference>
<keyword evidence="6" id="KW-1003">Cell membrane</keyword>
<comment type="subunit">
    <text evidence="4">The accessory proteins ExbB and ExbD seem to form a complex with TonB.</text>
</comment>
<dbReference type="AlphaFoldDB" id="A0A261VL24"/>
<dbReference type="Pfam" id="PF02472">
    <property type="entry name" value="ExbD"/>
    <property type="match status" value="1"/>
</dbReference>
<evidence type="ECO:0000256" key="3">
    <source>
        <dbReference type="ARBA" id="ARBA00005811"/>
    </source>
</evidence>
<evidence type="ECO:0000256" key="2">
    <source>
        <dbReference type="ARBA" id="ARBA00004249"/>
    </source>
</evidence>
<evidence type="ECO:0000256" key="5">
    <source>
        <dbReference type="ARBA" id="ARBA00022448"/>
    </source>
</evidence>
<reference evidence="16" key="1">
    <citation type="submission" date="2017-05" db="EMBL/GenBank/DDBJ databases">
        <title>Complete and WGS of Bordetella genogroups.</title>
        <authorList>
            <person name="Spilker T."/>
            <person name="Lipuma J."/>
        </authorList>
    </citation>
    <scope>NUCLEOTIDE SEQUENCE [LARGE SCALE GENOMIC DNA]</scope>
    <source>
        <strain evidence="16">AU6712</strain>
    </source>
</reference>
<keyword evidence="11 14" id="KW-0472">Membrane</keyword>
<dbReference type="InterPro" id="IPR003400">
    <property type="entry name" value="ExbD"/>
</dbReference>
<protein>
    <submittedName>
        <fullName evidence="15">Biopolymer transporter ExbD</fullName>
    </submittedName>
</protein>
<comment type="function">
    <text evidence="1">Involved in the TonB-dependent energy-dependent transport of various receptor-bound substrates.</text>
</comment>
<dbReference type="EMBL" id="NEVU01000002">
    <property type="protein sequence ID" value="OZI74441.1"/>
    <property type="molecule type" value="Genomic_DNA"/>
</dbReference>
<comment type="caution">
    <text evidence="15">The sequence shown here is derived from an EMBL/GenBank/DDBJ whole genome shotgun (WGS) entry which is preliminary data.</text>
</comment>
<evidence type="ECO:0000313" key="16">
    <source>
        <dbReference type="Proteomes" id="UP000216429"/>
    </source>
</evidence>
<feature type="transmembrane region" description="Helical" evidence="14">
    <location>
        <begin position="20"/>
        <end position="43"/>
    </location>
</feature>